<dbReference type="RefSeq" id="WP_125015157.1">
    <property type="nucleotide sequence ID" value="NZ_QWEZ01000001.1"/>
</dbReference>
<proteinExistence type="predicted"/>
<feature type="compositionally biased region" description="Polar residues" evidence="5">
    <location>
        <begin position="132"/>
        <end position="142"/>
    </location>
</feature>
<feature type="domain" description="HTH merR-type" evidence="6">
    <location>
        <begin position="1"/>
        <end position="69"/>
    </location>
</feature>
<comment type="caution">
    <text evidence="7">The sequence shown here is derived from an EMBL/GenBank/DDBJ whole genome shotgun (WGS) entry which is preliminary data.</text>
</comment>
<dbReference type="PANTHER" id="PTHR30204">
    <property type="entry name" value="REDOX-CYCLING DRUG-SENSING TRANSCRIPTIONAL ACTIVATOR SOXR"/>
    <property type="match status" value="1"/>
</dbReference>
<keyword evidence="4" id="KW-0175">Coiled coil</keyword>
<dbReference type="SMART" id="SM00422">
    <property type="entry name" value="HTH_MERR"/>
    <property type="match status" value="1"/>
</dbReference>
<keyword evidence="2" id="KW-0238">DNA-binding</keyword>
<dbReference type="AlphaFoldDB" id="A0A3P3VQZ0"/>
<keyword evidence="8" id="KW-1185">Reference proteome</keyword>
<evidence type="ECO:0000256" key="2">
    <source>
        <dbReference type="ARBA" id="ARBA00023125"/>
    </source>
</evidence>
<evidence type="ECO:0000313" key="8">
    <source>
        <dbReference type="Proteomes" id="UP000280792"/>
    </source>
</evidence>
<dbReference type="PROSITE" id="PS50937">
    <property type="entry name" value="HTH_MERR_2"/>
    <property type="match status" value="1"/>
</dbReference>
<dbReference type="EMBL" id="QWEZ01000001">
    <property type="protein sequence ID" value="RRJ84727.1"/>
    <property type="molecule type" value="Genomic_DNA"/>
</dbReference>
<keyword evidence="1" id="KW-0805">Transcription regulation</keyword>
<dbReference type="InterPro" id="IPR000551">
    <property type="entry name" value="MerR-type_HTH_dom"/>
</dbReference>
<dbReference type="InterPro" id="IPR047057">
    <property type="entry name" value="MerR_fam"/>
</dbReference>
<reference evidence="7 8" key="2">
    <citation type="submission" date="2018-12" db="EMBL/GenBank/DDBJ databases">
        <title>Simiduia agarivorans gen. nov., sp. nov., a marine, agarolytic bacterium isolated from shallow coastal water from Keelung, Taiwan.</title>
        <authorList>
            <person name="Shieh W.Y."/>
        </authorList>
    </citation>
    <scope>NUCLEOTIDE SEQUENCE [LARGE SCALE GENOMIC DNA]</scope>
    <source>
        <strain evidence="7 8">GTF-13</strain>
    </source>
</reference>
<evidence type="ECO:0000256" key="3">
    <source>
        <dbReference type="ARBA" id="ARBA00023163"/>
    </source>
</evidence>
<evidence type="ECO:0000256" key="5">
    <source>
        <dbReference type="SAM" id="MobiDB-lite"/>
    </source>
</evidence>
<feature type="region of interest" description="Disordered" evidence="5">
    <location>
        <begin position="115"/>
        <end position="142"/>
    </location>
</feature>
<gene>
    <name evidence="7" type="ORF">D0544_06390</name>
</gene>
<dbReference type="SUPFAM" id="SSF46955">
    <property type="entry name" value="Putative DNA-binding domain"/>
    <property type="match status" value="1"/>
</dbReference>
<accession>A0A3P3VQZ0</accession>
<dbReference type="InterPro" id="IPR009061">
    <property type="entry name" value="DNA-bd_dom_put_sf"/>
</dbReference>
<protein>
    <submittedName>
        <fullName evidence="7">MerR family transcriptional regulator</fullName>
    </submittedName>
</protein>
<dbReference type="Proteomes" id="UP000280792">
    <property type="component" value="Unassembled WGS sequence"/>
</dbReference>
<sequence>MRVSALAKKAGVTADTVRHYTRLGLLKPERDPSNGYQIYDTEALKYLRFFQKARLLGFSLSEIETIVHHEHEGTSPCPMVRQLMGRHLTRVREQINELQQQLTRMEQAMQAWEQMPDGEPSQGSICPLIEHWSNQEPSGAEK</sequence>
<evidence type="ECO:0000256" key="4">
    <source>
        <dbReference type="SAM" id="Coils"/>
    </source>
</evidence>
<evidence type="ECO:0000259" key="6">
    <source>
        <dbReference type="PROSITE" id="PS50937"/>
    </source>
</evidence>
<evidence type="ECO:0000313" key="7">
    <source>
        <dbReference type="EMBL" id="RRJ84727.1"/>
    </source>
</evidence>
<dbReference type="Pfam" id="PF13411">
    <property type="entry name" value="MerR_1"/>
    <property type="match status" value="1"/>
</dbReference>
<reference evidence="7 8" key="1">
    <citation type="submission" date="2018-08" db="EMBL/GenBank/DDBJ databases">
        <authorList>
            <person name="Khan S.A."/>
        </authorList>
    </citation>
    <scope>NUCLEOTIDE SEQUENCE [LARGE SCALE GENOMIC DNA]</scope>
    <source>
        <strain evidence="7 8">GTF-13</strain>
    </source>
</reference>
<evidence type="ECO:0000256" key="1">
    <source>
        <dbReference type="ARBA" id="ARBA00023015"/>
    </source>
</evidence>
<dbReference type="PANTHER" id="PTHR30204:SF94">
    <property type="entry name" value="HEAVY METAL-DEPENDENT TRANSCRIPTIONAL REGULATOR HI_0293-RELATED"/>
    <property type="match status" value="1"/>
</dbReference>
<dbReference type="GO" id="GO:0003677">
    <property type="term" value="F:DNA binding"/>
    <property type="evidence" value="ECO:0007669"/>
    <property type="project" value="UniProtKB-KW"/>
</dbReference>
<feature type="coiled-coil region" evidence="4">
    <location>
        <begin position="81"/>
        <end position="115"/>
    </location>
</feature>
<organism evidence="7 8">
    <name type="scientific">Aestuariirhabdus litorea</name>
    <dbReference type="NCBI Taxonomy" id="2528527"/>
    <lineage>
        <taxon>Bacteria</taxon>
        <taxon>Pseudomonadati</taxon>
        <taxon>Pseudomonadota</taxon>
        <taxon>Gammaproteobacteria</taxon>
        <taxon>Oceanospirillales</taxon>
        <taxon>Aestuariirhabdaceae</taxon>
        <taxon>Aestuariirhabdus</taxon>
    </lineage>
</organism>
<dbReference type="GO" id="GO:0003700">
    <property type="term" value="F:DNA-binding transcription factor activity"/>
    <property type="evidence" value="ECO:0007669"/>
    <property type="project" value="InterPro"/>
</dbReference>
<dbReference type="Gene3D" id="1.10.1660.10">
    <property type="match status" value="1"/>
</dbReference>
<keyword evidence="3" id="KW-0804">Transcription</keyword>
<name>A0A3P3VQZ0_9GAMM</name>
<dbReference type="PRINTS" id="PR00040">
    <property type="entry name" value="HTHMERR"/>
</dbReference>